<dbReference type="Gene3D" id="2.40.110.10">
    <property type="entry name" value="Butyryl-CoA Dehydrogenase, subunit A, domain 2"/>
    <property type="match status" value="2"/>
</dbReference>
<dbReference type="InterPro" id="IPR009075">
    <property type="entry name" value="AcylCo_DH/oxidase_C"/>
</dbReference>
<dbReference type="InterPro" id="IPR013786">
    <property type="entry name" value="AcylCoA_DH/ox_N"/>
</dbReference>
<evidence type="ECO:0000256" key="6">
    <source>
        <dbReference type="SAM" id="MobiDB-lite"/>
    </source>
</evidence>
<evidence type="ECO:0000259" key="8">
    <source>
        <dbReference type="Pfam" id="PF02770"/>
    </source>
</evidence>
<dbReference type="EC" id="1.3.99.-" evidence="10"/>
<dbReference type="Gene3D" id="1.20.140.10">
    <property type="entry name" value="Butyryl-CoA Dehydrogenase, subunit A, domain 3"/>
    <property type="match status" value="1"/>
</dbReference>
<dbReference type="Proteomes" id="UP000238296">
    <property type="component" value="Unassembled WGS sequence"/>
</dbReference>
<dbReference type="SUPFAM" id="SSF56645">
    <property type="entry name" value="Acyl-CoA dehydrogenase NM domain-like"/>
    <property type="match status" value="2"/>
</dbReference>
<dbReference type="Pfam" id="PF02771">
    <property type="entry name" value="Acyl-CoA_dh_N"/>
    <property type="match status" value="1"/>
</dbReference>
<dbReference type="InterPro" id="IPR052161">
    <property type="entry name" value="Mycobact_Acyl-CoA_DH"/>
</dbReference>
<feature type="compositionally biased region" description="Low complexity" evidence="6">
    <location>
        <begin position="258"/>
        <end position="269"/>
    </location>
</feature>
<evidence type="ECO:0000259" key="7">
    <source>
        <dbReference type="Pfam" id="PF00441"/>
    </source>
</evidence>
<keyword evidence="5 10" id="KW-0560">Oxidoreductase</keyword>
<feature type="domain" description="Acyl-CoA dehydrogenase/oxidase C-terminal" evidence="7">
    <location>
        <begin position="616"/>
        <end position="759"/>
    </location>
</feature>
<dbReference type="CDD" id="cd00567">
    <property type="entry name" value="ACAD"/>
    <property type="match status" value="1"/>
</dbReference>
<evidence type="ECO:0000256" key="2">
    <source>
        <dbReference type="ARBA" id="ARBA00009347"/>
    </source>
</evidence>
<dbReference type="EMBL" id="PPEA01000148">
    <property type="protein sequence ID" value="PQM48713.1"/>
    <property type="molecule type" value="Genomic_DNA"/>
</dbReference>
<dbReference type="GO" id="GO:0005886">
    <property type="term" value="C:plasma membrane"/>
    <property type="evidence" value="ECO:0007669"/>
    <property type="project" value="TreeGrafter"/>
</dbReference>
<dbReference type="InterPro" id="IPR036250">
    <property type="entry name" value="AcylCo_DH-like_C"/>
</dbReference>
<dbReference type="Pfam" id="PF00441">
    <property type="entry name" value="Acyl-CoA_dh_1"/>
    <property type="match status" value="1"/>
</dbReference>
<organism evidence="10 11">
    <name type="scientific">Mycobacterium talmoniae</name>
    <dbReference type="NCBI Taxonomy" id="1858794"/>
    <lineage>
        <taxon>Bacteria</taxon>
        <taxon>Bacillati</taxon>
        <taxon>Actinomycetota</taxon>
        <taxon>Actinomycetes</taxon>
        <taxon>Mycobacteriales</taxon>
        <taxon>Mycobacteriaceae</taxon>
        <taxon>Mycobacterium</taxon>
    </lineage>
</organism>
<evidence type="ECO:0000256" key="1">
    <source>
        <dbReference type="ARBA" id="ARBA00001974"/>
    </source>
</evidence>
<keyword evidence="4" id="KW-0274">FAD</keyword>
<comment type="cofactor">
    <cofactor evidence="1">
        <name>FAD</name>
        <dbReference type="ChEBI" id="CHEBI:57692"/>
    </cofactor>
</comment>
<evidence type="ECO:0000256" key="5">
    <source>
        <dbReference type="ARBA" id="ARBA00023002"/>
    </source>
</evidence>
<evidence type="ECO:0000313" key="11">
    <source>
        <dbReference type="Proteomes" id="UP000238296"/>
    </source>
</evidence>
<dbReference type="FunFam" id="2.40.110.10:FF:000011">
    <property type="entry name" value="Acyl-CoA dehydrogenase FadE34"/>
    <property type="match status" value="1"/>
</dbReference>
<dbReference type="GO" id="GO:0016627">
    <property type="term" value="F:oxidoreductase activity, acting on the CH-CH group of donors"/>
    <property type="evidence" value="ECO:0007669"/>
    <property type="project" value="InterPro"/>
</dbReference>
<keyword evidence="3" id="KW-0285">Flavoprotein</keyword>
<dbReference type="InterPro" id="IPR046373">
    <property type="entry name" value="Acyl-CoA_Oxase/DH_mid-dom_sf"/>
</dbReference>
<dbReference type="Pfam" id="PF02770">
    <property type="entry name" value="Acyl-CoA_dh_M"/>
    <property type="match status" value="1"/>
</dbReference>
<dbReference type="InterPro" id="IPR009100">
    <property type="entry name" value="AcylCoA_DH/oxidase_NM_dom_sf"/>
</dbReference>
<proteinExistence type="inferred from homology"/>
<feature type="region of interest" description="Disordered" evidence="6">
    <location>
        <begin position="244"/>
        <end position="298"/>
    </location>
</feature>
<feature type="domain" description="Acyl-CoA dehydrogenase/oxidase N-terminal" evidence="9">
    <location>
        <begin position="396"/>
        <end position="508"/>
    </location>
</feature>
<comment type="caution">
    <text evidence="10">The sequence shown here is derived from an EMBL/GenBank/DDBJ whole genome shotgun (WGS) entry which is preliminary data.</text>
</comment>
<evidence type="ECO:0000313" key="10">
    <source>
        <dbReference type="EMBL" id="PQM48713.1"/>
    </source>
</evidence>
<comment type="similarity">
    <text evidence="2">Belongs to the acyl-CoA dehydrogenase family.</text>
</comment>
<reference evidence="10 11" key="1">
    <citation type="journal article" date="2017" name="Int. J. Syst. Evol. Microbiol.">
        <title>Mycobacterium talmoniae sp. nov., a slowly growing mycobacterium isolated from human respiratory samples.</title>
        <authorList>
            <person name="Davidson R.M."/>
            <person name="DeGroote M.A."/>
            <person name="Marola J.L."/>
            <person name="Buss S."/>
            <person name="Jones V."/>
            <person name="McNeil M.R."/>
            <person name="Freifeld A.G."/>
            <person name="Elaine Epperson L."/>
            <person name="Hasan N.A."/>
            <person name="Jackson M."/>
            <person name="Iwen P.C."/>
            <person name="Salfinger M."/>
            <person name="Strong M."/>
        </authorList>
    </citation>
    <scope>NUCLEOTIDE SEQUENCE [LARGE SCALE GENOMIC DNA]</scope>
    <source>
        <strain evidence="10 11">ATCC BAA-2683</strain>
    </source>
</reference>
<sequence>MRDHDPRSVPATEFLGACYDAGLSWVHFPQGLGGLGISRGYQGVADAIFQKAGAPSPYDLNIIGYGMAAPTLVEYAQTEDLKRQWLRPLATTEEIWCQLFSEPGAGSDLAGLATSAVRDGDDWVVNGQKVWTTLAHCARWGILLARTDPDVPKHKGLTYFVVDMRDPGVEVRPLRQMTGQAEFNEVYLTDVRVPDAHRVGAVGAGWSVAMTTLMNERSSIGAAGVRRGDGTIADALALWAQRPSGAPRCDATGSPNFGSAPRRSGSRPSGPAPPRPSAVPGRKGRSTSSSVPNSTSGSTSFVWICWARRAPSTATTRCVTSRPRRPMPAGQYNNAFCARAPTPSKAVPRRCCATFSANGSWGCPVTCVPTPDDPGVRCPVADTDQNPNASAQFAFTAEQHELRTTVRSFCAEHSDEATVRQLMEARPAFDQKAWIRLGSELGVLGLGVPEELDGSGGGLVDAAIVVEELGAALFCGPVFGTLALSIPALLAAPDTPVRTQVLGPLVAGTRTAAFAVPERAGRFAADAVTVQATGSADAWTLSGTVERVVDADAADDLLVAAAGPDGVALFVVDAAETGVQQTVLSTMDLTRPQATVRFVDAPARLLAGPEQANQICQRALQVAAVLLAAEQVGGAQHLLDLSVAYAKDRLQFGRPIGSFQAVKHRIADMLVDQEHARSAAYYGAWALQDGSDDPALAASIAQATCSAAFTRIATDTVQVHGGIGFTWEHQTHLYFKRAFTDAALLGSPEDHRDRIAAFVLDDITGDYEVPVATG</sequence>
<dbReference type="InterPro" id="IPR037069">
    <property type="entry name" value="AcylCoA_DH/ox_N_sf"/>
</dbReference>
<evidence type="ECO:0000256" key="4">
    <source>
        <dbReference type="ARBA" id="ARBA00022827"/>
    </source>
</evidence>
<dbReference type="PANTHER" id="PTHR43292:SF4">
    <property type="entry name" value="ACYL-COA DEHYDROGENASE FADE34"/>
    <property type="match status" value="1"/>
</dbReference>
<feature type="domain" description="Acyl-CoA oxidase/dehydrogenase middle" evidence="8">
    <location>
        <begin position="97"/>
        <end position="191"/>
    </location>
</feature>
<dbReference type="Gene3D" id="1.10.540.10">
    <property type="entry name" value="Acyl-CoA dehydrogenase/oxidase, N-terminal domain"/>
    <property type="match status" value="2"/>
</dbReference>
<dbReference type="AlphaFoldDB" id="A0A2S8BQ05"/>
<gene>
    <name evidence="10" type="ORF">C1Y40_01079</name>
</gene>
<dbReference type="GO" id="GO:0050660">
    <property type="term" value="F:flavin adenine dinucleotide binding"/>
    <property type="evidence" value="ECO:0007669"/>
    <property type="project" value="InterPro"/>
</dbReference>
<dbReference type="InterPro" id="IPR006091">
    <property type="entry name" value="Acyl-CoA_Oxase/DH_mid-dom"/>
</dbReference>
<name>A0A2S8BQ05_9MYCO</name>
<protein>
    <submittedName>
        <fullName evidence="10">Acyl-CoA dehydrogenase FadE34</fullName>
        <ecNumber evidence="10">1.3.99.-</ecNumber>
    </submittedName>
</protein>
<dbReference type="PANTHER" id="PTHR43292">
    <property type="entry name" value="ACYL-COA DEHYDROGENASE"/>
    <property type="match status" value="1"/>
</dbReference>
<feature type="compositionally biased region" description="Low complexity" evidence="6">
    <location>
        <begin position="278"/>
        <end position="298"/>
    </location>
</feature>
<accession>A0A2S8BQ05</accession>
<dbReference type="SUPFAM" id="SSF47203">
    <property type="entry name" value="Acyl-CoA dehydrogenase C-terminal domain-like"/>
    <property type="match status" value="1"/>
</dbReference>
<evidence type="ECO:0000259" key="9">
    <source>
        <dbReference type="Pfam" id="PF02771"/>
    </source>
</evidence>
<evidence type="ECO:0000256" key="3">
    <source>
        <dbReference type="ARBA" id="ARBA00022630"/>
    </source>
</evidence>